<dbReference type="STRING" id="1121451.DESAM_22732"/>
<feature type="region of interest" description="Disordered" evidence="5">
    <location>
        <begin position="307"/>
        <end position="377"/>
    </location>
</feature>
<dbReference type="Proteomes" id="UP000010808">
    <property type="component" value="Chromosome"/>
</dbReference>
<dbReference type="SUPFAM" id="SSF52151">
    <property type="entry name" value="FabD/lysophospholipase-like"/>
    <property type="match status" value="1"/>
</dbReference>
<evidence type="ECO:0000313" key="9">
    <source>
        <dbReference type="Proteomes" id="UP000010808"/>
    </source>
</evidence>
<dbReference type="KEGG" id="dhy:DESAM_22732"/>
<evidence type="ECO:0000256" key="4">
    <source>
        <dbReference type="PROSITE-ProRule" id="PRU01161"/>
    </source>
</evidence>
<dbReference type="AlphaFoldDB" id="L0RE17"/>
<name>L0RE17_9BACT</name>
<keyword evidence="1 4" id="KW-0378">Hydrolase</keyword>
<dbReference type="eggNOG" id="COG1752">
    <property type="taxonomic scope" value="Bacteria"/>
</dbReference>
<feature type="compositionally biased region" description="Basic residues" evidence="5">
    <location>
        <begin position="361"/>
        <end position="377"/>
    </location>
</feature>
<keyword evidence="6" id="KW-0812">Transmembrane</keyword>
<feature type="short sequence motif" description="DGA/G" evidence="4">
    <location>
        <begin position="187"/>
        <end position="189"/>
    </location>
</feature>
<gene>
    <name evidence="8" type="ORF">DESAM_22732</name>
</gene>
<dbReference type="PATRIC" id="fig|1121451.3.peg.2942"/>
<dbReference type="EMBL" id="FO203522">
    <property type="protein sequence ID" value="CCO24999.1"/>
    <property type="molecule type" value="Genomic_DNA"/>
</dbReference>
<dbReference type="PANTHER" id="PTHR14226:SF29">
    <property type="entry name" value="NEUROPATHY TARGET ESTERASE SWS"/>
    <property type="match status" value="1"/>
</dbReference>
<evidence type="ECO:0000256" key="1">
    <source>
        <dbReference type="ARBA" id="ARBA00022801"/>
    </source>
</evidence>
<dbReference type="PROSITE" id="PS51635">
    <property type="entry name" value="PNPLA"/>
    <property type="match status" value="1"/>
</dbReference>
<organism evidence="8 9">
    <name type="scientific">Maridesulfovibrio hydrothermalis AM13 = DSM 14728</name>
    <dbReference type="NCBI Taxonomy" id="1121451"/>
    <lineage>
        <taxon>Bacteria</taxon>
        <taxon>Pseudomonadati</taxon>
        <taxon>Thermodesulfobacteriota</taxon>
        <taxon>Desulfovibrionia</taxon>
        <taxon>Desulfovibrionales</taxon>
        <taxon>Desulfovibrionaceae</taxon>
        <taxon>Maridesulfovibrio</taxon>
    </lineage>
</organism>
<dbReference type="InterPro" id="IPR002641">
    <property type="entry name" value="PNPLA_dom"/>
</dbReference>
<dbReference type="HOGENOM" id="CLU_723044_0_0_7"/>
<protein>
    <submittedName>
        <fullName evidence="8">Patatin</fullName>
    </submittedName>
</protein>
<evidence type="ECO:0000313" key="8">
    <source>
        <dbReference type="EMBL" id="CCO24999.1"/>
    </source>
</evidence>
<feature type="transmembrane region" description="Helical" evidence="6">
    <location>
        <begin position="54"/>
        <end position="74"/>
    </location>
</feature>
<dbReference type="InterPro" id="IPR050301">
    <property type="entry name" value="NTE"/>
</dbReference>
<accession>L0RE17</accession>
<evidence type="ECO:0000259" key="7">
    <source>
        <dbReference type="PROSITE" id="PS51635"/>
    </source>
</evidence>
<sequence>MEKRTKPETRQQETAPEIPERPSVALIIGSEGIKSFCALPFIEYLQEQRIKIDLVIGVSGGALLAGFLGAGYNLRQIQDVFSKTVDPRFFTDVDYSSILGIANTGIGKFNAESGILKTDSLRKTYECLFKKTDISDLSPKTLITTTDLATGKPVILDKGNLAKAIYASSAIYPLMPPGNIDGQRLIDGAFSSPVPIMECVKRKIDIIIAIYFDDACNPEPKNFMESYFNTSRIFKRSILTSQLPLSIDMHHHEIIPVYIKHSRPIELWEINKLNEIVHAGKVAFTNKKAHFQEAVVEFKKKMQLRHEKQQKLKAEKELKETEAAREKKMQDNAVEKMKNPATKDAKLSDSQKQPQVEEKKRTFKIIKKRKNRTGSGA</sequence>
<proteinExistence type="predicted"/>
<keyword evidence="6" id="KW-1133">Transmembrane helix</keyword>
<keyword evidence="2 4" id="KW-0442">Lipid degradation</keyword>
<comment type="caution">
    <text evidence="4">Lacks conserved residue(s) required for the propagation of feature annotation.</text>
</comment>
<dbReference type="GO" id="GO:0016042">
    <property type="term" value="P:lipid catabolic process"/>
    <property type="evidence" value="ECO:0007669"/>
    <property type="project" value="UniProtKB-UniRule"/>
</dbReference>
<feature type="short sequence motif" description="GXSXG" evidence="4">
    <location>
        <begin position="57"/>
        <end position="61"/>
    </location>
</feature>
<evidence type="ECO:0000256" key="2">
    <source>
        <dbReference type="ARBA" id="ARBA00022963"/>
    </source>
</evidence>
<keyword evidence="3 4" id="KW-0443">Lipid metabolism</keyword>
<dbReference type="InterPro" id="IPR016035">
    <property type="entry name" value="Acyl_Trfase/lysoPLipase"/>
</dbReference>
<evidence type="ECO:0000256" key="6">
    <source>
        <dbReference type="SAM" id="Phobius"/>
    </source>
</evidence>
<keyword evidence="6" id="KW-0472">Membrane</keyword>
<feature type="compositionally biased region" description="Basic and acidic residues" evidence="5">
    <location>
        <begin position="307"/>
        <end position="360"/>
    </location>
</feature>
<feature type="active site" description="Proton acceptor" evidence="4">
    <location>
        <position position="187"/>
    </location>
</feature>
<dbReference type="RefSeq" id="WP_015337597.1">
    <property type="nucleotide sequence ID" value="NC_020055.1"/>
</dbReference>
<dbReference type="OrthoDB" id="9798773at2"/>
<evidence type="ECO:0000256" key="5">
    <source>
        <dbReference type="SAM" id="MobiDB-lite"/>
    </source>
</evidence>
<evidence type="ECO:0000256" key="3">
    <source>
        <dbReference type="ARBA" id="ARBA00023098"/>
    </source>
</evidence>
<dbReference type="Gene3D" id="3.40.1090.10">
    <property type="entry name" value="Cytosolic phospholipase A2 catalytic domain"/>
    <property type="match status" value="1"/>
</dbReference>
<feature type="domain" description="PNPLA" evidence="7">
    <location>
        <begin position="26"/>
        <end position="200"/>
    </location>
</feature>
<dbReference type="GO" id="GO:0016787">
    <property type="term" value="F:hydrolase activity"/>
    <property type="evidence" value="ECO:0007669"/>
    <property type="project" value="UniProtKB-UniRule"/>
</dbReference>
<dbReference type="Pfam" id="PF01734">
    <property type="entry name" value="Patatin"/>
    <property type="match status" value="1"/>
</dbReference>
<feature type="active site" description="Nucleophile" evidence="4">
    <location>
        <position position="59"/>
    </location>
</feature>
<keyword evidence="9" id="KW-1185">Reference proteome</keyword>
<reference evidence="8 9" key="1">
    <citation type="submission" date="2012-10" db="EMBL/GenBank/DDBJ databases">
        <authorList>
            <person name="Genoscope - CEA"/>
        </authorList>
    </citation>
    <scope>NUCLEOTIDE SEQUENCE [LARGE SCALE GENOMIC DNA]</scope>
    <source>
        <strain evidence="9">AM13 / DSM 14728</strain>
    </source>
</reference>
<dbReference type="PANTHER" id="PTHR14226">
    <property type="entry name" value="NEUROPATHY TARGET ESTERASE/SWISS CHEESE D.MELANOGASTER"/>
    <property type="match status" value="1"/>
</dbReference>